<dbReference type="AlphaFoldDB" id="A0A1N7M9E6"/>
<accession>A0A1N7M9E6</accession>
<dbReference type="EMBL" id="FTOE01000005">
    <property type="protein sequence ID" value="SIS82714.1"/>
    <property type="molecule type" value="Genomic_DNA"/>
</dbReference>
<gene>
    <name evidence="1" type="ORF">SAMN05421760_105288</name>
</gene>
<evidence type="ECO:0000313" key="1">
    <source>
        <dbReference type="EMBL" id="SIS82714.1"/>
    </source>
</evidence>
<dbReference type="Proteomes" id="UP000185999">
    <property type="component" value="Unassembled WGS sequence"/>
</dbReference>
<reference evidence="2" key="1">
    <citation type="submission" date="2017-01" db="EMBL/GenBank/DDBJ databases">
        <authorList>
            <person name="Varghese N."/>
            <person name="Submissions S."/>
        </authorList>
    </citation>
    <scope>NUCLEOTIDE SEQUENCE [LARGE SCALE GENOMIC DNA]</scope>
    <source>
        <strain evidence="2">DSM 22306</strain>
    </source>
</reference>
<proteinExistence type="predicted"/>
<organism evidence="1 2">
    <name type="scientific">Neptunomonas antarctica</name>
    <dbReference type="NCBI Taxonomy" id="619304"/>
    <lineage>
        <taxon>Bacteria</taxon>
        <taxon>Pseudomonadati</taxon>
        <taxon>Pseudomonadota</taxon>
        <taxon>Gammaproteobacteria</taxon>
        <taxon>Oceanospirillales</taxon>
        <taxon>Oceanospirillaceae</taxon>
        <taxon>Neptunomonas</taxon>
    </lineage>
</organism>
<evidence type="ECO:0000313" key="2">
    <source>
        <dbReference type="Proteomes" id="UP000185999"/>
    </source>
</evidence>
<dbReference type="OrthoDB" id="7679210at2"/>
<dbReference type="RefSeq" id="WP_054340313.1">
    <property type="nucleotide sequence ID" value="NZ_FTOE01000005.1"/>
</dbReference>
<protein>
    <submittedName>
        <fullName evidence="1">Uncharacterized protein</fullName>
    </submittedName>
</protein>
<keyword evidence="2" id="KW-1185">Reference proteome</keyword>
<name>A0A1N7M9E6_9GAMM</name>
<sequence>MEERHKNLKSEKQKTMINKIIAKISDAHPSFYYLSTSEVAFEIKTYIDTTGNLSKEEQDLLENLDHRDIQMLLSLHN</sequence>